<feature type="compositionally biased region" description="Polar residues" evidence="1">
    <location>
        <begin position="233"/>
        <end position="243"/>
    </location>
</feature>
<dbReference type="Proteomes" id="UP000279236">
    <property type="component" value="Unassembled WGS sequence"/>
</dbReference>
<feature type="compositionally biased region" description="Polar residues" evidence="1">
    <location>
        <begin position="202"/>
        <end position="212"/>
    </location>
</feature>
<dbReference type="RefSeq" id="XP_028476361.1">
    <property type="nucleotide sequence ID" value="XM_028623428.1"/>
</dbReference>
<evidence type="ECO:0008006" key="5">
    <source>
        <dbReference type="Google" id="ProtNLM"/>
    </source>
</evidence>
<name>A0A427XSR4_9TREE</name>
<feature type="compositionally biased region" description="Basic and acidic residues" evidence="1">
    <location>
        <begin position="607"/>
        <end position="619"/>
    </location>
</feature>
<keyword evidence="2" id="KW-0812">Transmembrane</keyword>
<evidence type="ECO:0000256" key="1">
    <source>
        <dbReference type="SAM" id="MobiDB-lite"/>
    </source>
</evidence>
<evidence type="ECO:0000313" key="3">
    <source>
        <dbReference type="EMBL" id="RSH81906.1"/>
    </source>
</evidence>
<sequence length="628" mass="65575">MSYPFDTPGYTNVLDDTRLWGRSCVQCTDPAPACSCAKGESCVQIERECVTVKCISSSSSKGINPGIIAGPIIGVALIAASLVLFWWLRRKKQRDLARLEDLAERARKGESSAFHLSTPASPSAAARHRSQQSGTPRSPASGGSGGMRQAQRQVLPNVPADAEFYDENGATIRVYSASRGVINADPNHPDNGGTGDPFADQRSMSTSGSGHSTNVIPIHFVPAGQSDDLANGEQPSVDQQAQAARTLDLARQNLFRPGARPGVAPPPRPARAPDLDLRLNPPRAGNMAEANSGSSRISIASMTSGAPSFLSSNTADLHLDVPKIVTRQQVHVGRLQAAEVVQFSTLRAAQESADNRGAAANPFNEKEEVQSAAASQETFGSEVHSGGEAAQSRVSVGSRRFDDDGNAVSQPSPTDLRFSMGSLAYDRTSVSTNGTRQMPPPPPPPYTAAERPRFESMSSAHSVGGDSLLGSFPMIAPHAGGQSQPHPLSGGIPQNLSTTSLDLANSARPPTAFRGAQARPLTATSSHSVADSFLGSFPFVPPNVNGDGSPVPPMPGARGSQQANPGRLTLGMSAVSEGLGDFDFSFESSGHPASAAAAAAAAGQGHGGEEHEEHVEDPTTPRAPTMRR</sequence>
<dbReference type="STRING" id="105984.A0A427XSR4"/>
<dbReference type="GeneID" id="39592646"/>
<gene>
    <name evidence="3" type="ORF">EHS24_008103</name>
</gene>
<feature type="region of interest" description="Disordered" evidence="1">
    <location>
        <begin position="108"/>
        <end position="150"/>
    </location>
</feature>
<dbReference type="AlphaFoldDB" id="A0A427XSR4"/>
<feature type="region of interest" description="Disordered" evidence="1">
    <location>
        <begin position="586"/>
        <end position="628"/>
    </location>
</feature>
<feature type="transmembrane region" description="Helical" evidence="2">
    <location>
        <begin position="67"/>
        <end position="88"/>
    </location>
</feature>
<proteinExistence type="predicted"/>
<organism evidence="3 4">
    <name type="scientific">Apiotrichum porosum</name>
    <dbReference type="NCBI Taxonomy" id="105984"/>
    <lineage>
        <taxon>Eukaryota</taxon>
        <taxon>Fungi</taxon>
        <taxon>Dikarya</taxon>
        <taxon>Basidiomycota</taxon>
        <taxon>Agaricomycotina</taxon>
        <taxon>Tremellomycetes</taxon>
        <taxon>Trichosporonales</taxon>
        <taxon>Trichosporonaceae</taxon>
        <taxon>Apiotrichum</taxon>
    </lineage>
</organism>
<feature type="region of interest" description="Disordered" evidence="1">
    <location>
        <begin position="224"/>
        <end position="243"/>
    </location>
</feature>
<feature type="compositionally biased region" description="Polar residues" evidence="1">
    <location>
        <begin position="481"/>
        <end position="503"/>
    </location>
</feature>
<feature type="region of interest" description="Disordered" evidence="1">
    <location>
        <begin position="468"/>
        <end position="511"/>
    </location>
</feature>
<feature type="region of interest" description="Disordered" evidence="1">
    <location>
        <begin position="353"/>
        <end position="450"/>
    </location>
</feature>
<comment type="caution">
    <text evidence="3">The sequence shown here is derived from an EMBL/GenBank/DDBJ whole genome shotgun (WGS) entry which is preliminary data.</text>
</comment>
<keyword evidence="2" id="KW-0472">Membrane</keyword>
<reference evidence="3 4" key="1">
    <citation type="submission" date="2018-11" db="EMBL/GenBank/DDBJ databases">
        <title>Genome sequence of Apiotrichum porosum DSM 27194.</title>
        <authorList>
            <person name="Aliyu H."/>
            <person name="Gorte O."/>
            <person name="Ochsenreither K."/>
        </authorList>
    </citation>
    <scope>NUCLEOTIDE SEQUENCE [LARGE SCALE GENOMIC DNA]</scope>
    <source>
        <strain evidence="3 4">DSM 27194</strain>
    </source>
</reference>
<dbReference type="OrthoDB" id="2402916at2759"/>
<keyword evidence="2" id="KW-1133">Transmembrane helix</keyword>
<keyword evidence="4" id="KW-1185">Reference proteome</keyword>
<evidence type="ECO:0000256" key="2">
    <source>
        <dbReference type="SAM" id="Phobius"/>
    </source>
</evidence>
<feature type="region of interest" description="Disordered" evidence="1">
    <location>
        <begin position="544"/>
        <end position="567"/>
    </location>
</feature>
<feature type="region of interest" description="Disordered" evidence="1">
    <location>
        <begin position="182"/>
        <end position="212"/>
    </location>
</feature>
<feature type="compositionally biased region" description="Low complexity" evidence="1">
    <location>
        <begin position="587"/>
        <end position="603"/>
    </location>
</feature>
<dbReference type="EMBL" id="RSCE01000006">
    <property type="protein sequence ID" value="RSH81906.1"/>
    <property type="molecule type" value="Genomic_DNA"/>
</dbReference>
<protein>
    <recommendedName>
        <fullName evidence="5">Membrane anchor Opy2 N-terminal domain-containing protein</fullName>
    </recommendedName>
</protein>
<accession>A0A427XSR4</accession>
<evidence type="ECO:0000313" key="4">
    <source>
        <dbReference type="Proteomes" id="UP000279236"/>
    </source>
</evidence>